<proteinExistence type="predicted"/>
<dbReference type="EMBL" id="JAQPYX010000043">
    <property type="protein sequence ID" value="MDC7148862.1"/>
    <property type="molecule type" value="Genomic_DNA"/>
</dbReference>
<dbReference type="Proteomes" id="UP001213646">
    <property type="component" value="Unassembled WGS sequence"/>
</dbReference>
<comment type="caution">
    <text evidence="3">The sequence shown here is derived from an EMBL/GenBank/DDBJ whole genome shotgun (WGS) entry which is preliminary data.</text>
</comment>
<dbReference type="GO" id="GO:0004713">
    <property type="term" value="F:protein tyrosine kinase activity"/>
    <property type="evidence" value="ECO:0007669"/>
    <property type="project" value="TreeGrafter"/>
</dbReference>
<reference evidence="4" key="1">
    <citation type="submission" date="2017-04" db="EMBL/GenBank/DDBJ databases">
        <title>Function of individual gut microbiota members based on whole genome sequencing of pure cultures obtained from chicken caecum.</title>
        <authorList>
            <person name="Medvecky M."/>
            <person name="Cejkova D."/>
            <person name="Polansky O."/>
            <person name="Karasova D."/>
            <person name="Kubasova T."/>
            <person name="Cizek A."/>
            <person name="Rychlik I."/>
        </authorList>
    </citation>
    <scope>NUCLEOTIDE SEQUENCE [LARGE SCALE GENOMIC DNA]</scope>
    <source>
        <strain evidence="4">An42</strain>
    </source>
</reference>
<dbReference type="GeneID" id="93407123"/>
<dbReference type="EMBL" id="NFIJ01000034">
    <property type="protein sequence ID" value="OUO01329.1"/>
    <property type="molecule type" value="Genomic_DNA"/>
</dbReference>
<dbReference type="Proteomes" id="UP000195975">
    <property type="component" value="Unassembled WGS sequence"/>
</dbReference>
<keyword evidence="3" id="KW-0808">Transferase</keyword>
<dbReference type="PANTHER" id="PTHR32309">
    <property type="entry name" value="TYROSINE-PROTEIN KINASE"/>
    <property type="match status" value="1"/>
</dbReference>
<evidence type="ECO:0000313" key="2">
    <source>
        <dbReference type="EMBL" id="MDC7148862.1"/>
    </source>
</evidence>
<organism evidence="3 4">
    <name type="scientific">Parabacteroides johnsonii</name>
    <dbReference type="NCBI Taxonomy" id="387661"/>
    <lineage>
        <taxon>Bacteria</taxon>
        <taxon>Pseudomonadati</taxon>
        <taxon>Bacteroidota</taxon>
        <taxon>Bacteroidia</taxon>
        <taxon>Bacteroidales</taxon>
        <taxon>Tannerellaceae</taxon>
        <taxon>Parabacteroides</taxon>
    </lineage>
</organism>
<keyword evidence="1" id="KW-1133">Transmembrane helix</keyword>
<name>A0A9Q5X5T1_9BACT</name>
<evidence type="ECO:0000313" key="4">
    <source>
        <dbReference type="Proteomes" id="UP000195975"/>
    </source>
</evidence>
<evidence type="ECO:0000256" key="1">
    <source>
        <dbReference type="SAM" id="Phobius"/>
    </source>
</evidence>
<dbReference type="InterPro" id="IPR050445">
    <property type="entry name" value="Bact_polysacc_biosynth/exp"/>
</dbReference>
<keyword evidence="1" id="KW-0812">Transmembrane</keyword>
<sequence>MESIQTDNETISLKKIIVNYISHWKLFVAAACFSVIPAVLYLVLYPKTYEIMAKMKIQEDKDLTSSGSMGLGEAAGLMKSFGLGGGSVAGIVLDDEIAMLSSNELLKKTAIRLGLNVTYEQPFSFIQLYEDTPLRVIPDSVTQYNLKDGFEFKIKVNSDGSAKLKMKETGETYSFASLPAQLKTPSGSFDIVCTETSKIQKPFTLNVVVSPAGWTAEDLQEIIQIEEFSKNANTLELSCTDYEKKRAVDLLNTLMEEYNKNTDAIKKDENLKMMDFLDSRVQSVMQDLNGIERTIEAYKISNKMTDMEYDVQFYTDAVKLFREKIIEMEAQGYLIDLLDDFVKDPKNKYSIIPPMLSVGEGEKGGAVSSYNEALLEREKLIKSSTTDNPLSEIANNQVDKLRQGVVQSISNMKKSYQLVLDDLKSQEKKIMDKMGNVPTYEREYLDLKRQQEILQGVYLILLQKREELALSSGHGRDKGLILDSAYVKYIPIGPRKLYAAIFMVVFTILIPVGYLFGKEQIRSLIIEYKNSKHS</sequence>
<keyword evidence="3" id="KW-0418">Kinase</keyword>
<reference evidence="3" key="2">
    <citation type="journal article" date="2018" name="BMC Genomics">
        <title>Whole genome sequencing and function prediction of 133 gut anaerobes isolated from chicken caecum in pure cultures.</title>
        <authorList>
            <person name="Medvecky M."/>
            <person name="Cejkova D."/>
            <person name="Polansky O."/>
            <person name="Karasova D."/>
            <person name="Kubasova T."/>
            <person name="Cizek A."/>
            <person name="Rychlik I."/>
        </authorList>
    </citation>
    <scope>NUCLEOTIDE SEQUENCE</scope>
    <source>
        <strain evidence="3">An42</strain>
    </source>
</reference>
<dbReference type="RefSeq" id="WP_008153357.1">
    <property type="nucleotide sequence ID" value="NZ_CALVDK010000057.1"/>
</dbReference>
<reference evidence="2" key="3">
    <citation type="submission" date="2023-01" db="EMBL/GenBank/DDBJ databases">
        <title>Exploring GABA producing Bacteroides strains toward improving mental health.</title>
        <authorList>
            <person name="Yousuf B."/>
            <person name="Bouhlel N.E."/>
            <person name="Mottawea W."/>
            <person name="Hammami R."/>
        </authorList>
    </citation>
    <scope>NUCLEOTIDE SEQUENCE</scope>
    <source>
        <strain evidence="2">UO.H1047</strain>
    </source>
</reference>
<protein>
    <submittedName>
        <fullName evidence="3">Tyrosine protein kinase</fullName>
    </submittedName>
</protein>
<gene>
    <name evidence="3" type="ORF">B5F96_17835</name>
    <name evidence="2" type="ORF">PQG89_05385</name>
</gene>
<accession>A0A9Q5X5T1</accession>
<dbReference type="PANTHER" id="PTHR32309:SF13">
    <property type="entry name" value="FERRIC ENTEROBACTIN TRANSPORT PROTEIN FEPE"/>
    <property type="match status" value="1"/>
</dbReference>
<evidence type="ECO:0000313" key="3">
    <source>
        <dbReference type="EMBL" id="OUO01329.1"/>
    </source>
</evidence>
<feature type="transmembrane region" description="Helical" evidence="1">
    <location>
        <begin position="26"/>
        <end position="45"/>
    </location>
</feature>
<keyword evidence="1" id="KW-0472">Membrane</keyword>
<feature type="transmembrane region" description="Helical" evidence="1">
    <location>
        <begin position="497"/>
        <end position="516"/>
    </location>
</feature>
<dbReference type="GO" id="GO:0005886">
    <property type="term" value="C:plasma membrane"/>
    <property type="evidence" value="ECO:0007669"/>
    <property type="project" value="TreeGrafter"/>
</dbReference>
<dbReference type="AlphaFoldDB" id="A0A9Q5X5T1"/>